<dbReference type="EMBL" id="JBHSJO010000001">
    <property type="protein sequence ID" value="MFC5019937.1"/>
    <property type="molecule type" value="Genomic_DNA"/>
</dbReference>
<comment type="caution">
    <text evidence="2">The sequence shown here is derived from an EMBL/GenBank/DDBJ whole genome shotgun (WGS) entry which is preliminary data.</text>
</comment>
<dbReference type="Pfam" id="PF09346">
    <property type="entry name" value="SMI1_KNR4"/>
    <property type="match status" value="1"/>
</dbReference>
<dbReference type="RefSeq" id="WP_271414064.1">
    <property type="nucleotide sequence ID" value="NZ_BAAATN010000007.1"/>
</dbReference>
<dbReference type="InterPro" id="IPR018958">
    <property type="entry name" value="Knr4/Smi1-like_dom"/>
</dbReference>
<keyword evidence="3" id="KW-1185">Reference proteome</keyword>
<accession>A0ABV9X3W3</accession>
<name>A0ABV9X3W3_9ACTN</name>
<dbReference type="Gene3D" id="3.40.1580.10">
    <property type="entry name" value="SMI1/KNR4-like"/>
    <property type="match status" value="1"/>
</dbReference>
<gene>
    <name evidence="2" type="ORF">ACFPRC_34375</name>
</gene>
<evidence type="ECO:0000259" key="1">
    <source>
        <dbReference type="SMART" id="SM00860"/>
    </source>
</evidence>
<sequence>MAILWTPQGSLSEADLRDLEAELGTVLPGDYRGWLAATNGARFSAPAWIPEHEIFAEECLWGYRTGLPGRDLVTGHRSTRDVFTADYTAITRTLSGNIAVRTSGDDVGSVWEFDIDRMREDGRYDPVAVCDDMLVRLADDFTGFLDLWEVDDSQTIVEPWQPPGSG</sequence>
<organism evidence="2 3">
    <name type="scientific">Streptomyces lienomycini</name>
    <dbReference type="NCBI Taxonomy" id="284035"/>
    <lineage>
        <taxon>Bacteria</taxon>
        <taxon>Bacillati</taxon>
        <taxon>Actinomycetota</taxon>
        <taxon>Actinomycetes</taxon>
        <taxon>Kitasatosporales</taxon>
        <taxon>Streptomycetaceae</taxon>
        <taxon>Streptomyces</taxon>
    </lineage>
</organism>
<protein>
    <submittedName>
        <fullName evidence="2">SMI1/KNR4 family protein</fullName>
    </submittedName>
</protein>
<dbReference type="Proteomes" id="UP001595855">
    <property type="component" value="Unassembled WGS sequence"/>
</dbReference>
<evidence type="ECO:0000313" key="2">
    <source>
        <dbReference type="EMBL" id="MFC5019937.1"/>
    </source>
</evidence>
<dbReference type="SUPFAM" id="SSF160631">
    <property type="entry name" value="SMI1/KNR4-like"/>
    <property type="match status" value="1"/>
</dbReference>
<reference evidence="3" key="1">
    <citation type="journal article" date="2019" name="Int. J. Syst. Evol. Microbiol.">
        <title>The Global Catalogue of Microorganisms (GCM) 10K type strain sequencing project: providing services to taxonomists for standard genome sequencing and annotation.</title>
        <authorList>
            <consortium name="The Broad Institute Genomics Platform"/>
            <consortium name="The Broad Institute Genome Sequencing Center for Infectious Disease"/>
            <person name="Wu L."/>
            <person name="Ma J."/>
        </authorList>
    </citation>
    <scope>NUCLEOTIDE SEQUENCE [LARGE SCALE GENOMIC DNA]</scope>
    <source>
        <strain evidence="3">CGMCC 4.1542</strain>
    </source>
</reference>
<dbReference type="SMART" id="SM00860">
    <property type="entry name" value="SMI1_KNR4"/>
    <property type="match status" value="1"/>
</dbReference>
<evidence type="ECO:0000313" key="3">
    <source>
        <dbReference type="Proteomes" id="UP001595855"/>
    </source>
</evidence>
<proteinExistence type="predicted"/>
<dbReference type="InterPro" id="IPR037883">
    <property type="entry name" value="Knr4/Smi1-like_sf"/>
</dbReference>
<feature type="domain" description="Knr4/Smi1-like" evidence="1">
    <location>
        <begin position="10"/>
        <end position="147"/>
    </location>
</feature>